<dbReference type="EMBL" id="JOJR01000051">
    <property type="protein sequence ID" value="RCN48101.1"/>
    <property type="molecule type" value="Genomic_DNA"/>
</dbReference>
<dbReference type="Gene3D" id="3.40.605.10">
    <property type="entry name" value="Aldehyde Dehydrogenase, Chain A, domain 1"/>
    <property type="match status" value="1"/>
</dbReference>
<feature type="domain" description="Aldehyde dehydrogenase" evidence="1">
    <location>
        <begin position="38"/>
        <end position="113"/>
    </location>
</feature>
<dbReference type="STRING" id="29170.A0A368GUR0"/>
<protein>
    <recommendedName>
        <fullName evidence="1">Aldehyde dehydrogenase domain-containing protein</fullName>
    </recommendedName>
</protein>
<dbReference type="AlphaFoldDB" id="A0A368GUR0"/>
<sequence length="151" mass="16604">MLRAAVSRAVQLLSTSPGPQPIRNIEPKFTKLFINNEWTDSSRNTTIGTFNPANGRLIAEVEEADWRDVDKAVKAANDALQPGSPWRCIDGVQRGKLLHKLADLMERDKAILAVSGPAVTLFLHFCSSSARLLPKDQPNITANKILECSLL</sequence>
<reference evidence="2 3" key="1">
    <citation type="submission" date="2014-10" db="EMBL/GenBank/DDBJ databases">
        <title>Draft genome of the hookworm Ancylostoma caninum.</title>
        <authorList>
            <person name="Mitreva M."/>
        </authorList>
    </citation>
    <scope>NUCLEOTIDE SEQUENCE [LARGE SCALE GENOMIC DNA]</scope>
    <source>
        <strain evidence="2 3">Baltimore</strain>
    </source>
</reference>
<accession>A0A368GUR0</accession>
<dbReference type="InterPro" id="IPR015590">
    <property type="entry name" value="Aldehyde_DH_dom"/>
</dbReference>
<dbReference type="GO" id="GO:0016491">
    <property type="term" value="F:oxidoreductase activity"/>
    <property type="evidence" value="ECO:0007669"/>
    <property type="project" value="InterPro"/>
</dbReference>
<organism evidence="2 3">
    <name type="scientific">Ancylostoma caninum</name>
    <name type="common">Dog hookworm</name>
    <dbReference type="NCBI Taxonomy" id="29170"/>
    <lineage>
        <taxon>Eukaryota</taxon>
        <taxon>Metazoa</taxon>
        <taxon>Ecdysozoa</taxon>
        <taxon>Nematoda</taxon>
        <taxon>Chromadorea</taxon>
        <taxon>Rhabditida</taxon>
        <taxon>Rhabditina</taxon>
        <taxon>Rhabditomorpha</taxon>
        <taxon>Strongyloidea</taxon>
        <taxon>Ancylostomatidae</taxon>
        <taxon>Ancylostomatinae</taxon>
        <taxon>Ancylostoma</taxon>
    </lineage>
</organism>
<dbReference type="OrthoDB" id="5802435at2759"/>
<dbReference type="InterPro" id="IPR016161">
    <property type="entry name" value="Ald_DH/histidinol_DH"/>
</dbReference>
<gene>
    <name evidence="2" type="ORF">ANCCAN_05786</name>
</gene>
<comment type="caution">
    <text evidence="2">The sequence shown here is derived from an EMBL/GenBank/DDBJ whole genome shotgun (WGS) entry which is preliminary data.</text>
</comment>
<name>A0A368GUR0_ANCCA</name>
<dbReference type="Proteomes" id="UP000252519">
    <property type="component" value="Unassembled WGS sequence"/>
</dbReference>
<proteinExistence type="predicted"/>
<evidence type="ECO:0000313" key="2">
    <source>
        <dbReference type="EMBL" id="RCN48101.1"/>
    </source>
</evidence>
<dbReference type="InterPro" id="IPR016162">
    <property type="entry name" value="Ald_DH_N"/>
</dbReference>
<dbReference type="SUPFAM" id="SSF53720">
    <property type="entry name" value="ALDH-like"/>
    <property type="match status" value="1"/>
</dbReference>
<dbReference type="PANTHER" id="PTHR11699">
    <property type="entry name" value="ALDEHYDE DEHYDROGENASE-RELATED"/>
    <property type="match status" value="1"/>
</dbReference>
<evidence type="ECO:0000259" key="1">
    <source>
        <dbReference type="Pfam" id="PF00171"/>
    </source>
</evidence>
<evidence type="ECO:0000313" key="3">
    <source>
        <dbReference type="Proteomes" id="UP000252519"/>
    </source>
</evidence>
<keyword evidence="3" id="KW-1185">Reference proteome</keyword>
<dbReference type="Pfam" id="PF00171">
    <property type="entry name" value="Aldedh"/>
    <property type="match status" value="1"/>
</dbReference>